<dbReference type="InterPro" id="IPR036249">
    <property type="entry name" value="Thioredoxin-like_sf"/>
</dbReference>
<accession>A0AB36RJE2</accession>
<feature type="region of interest" description="Disordered" evidence="1">
    <location>
        <begin position="293"/>
        <end position="312"/>
    </location>
</feature>
<proteinExistence type="predicted"/>
<dbReference type="Proteomes" id="UP000218041">
    <property type="component" value="Unassembled WGS sequence"/>
</dbReference>
<dbReference type="RefSeq" id="WP_095555544.1">
    <property type="nucleotide sequence ID" value="NZ_NSGP01000015.1"/>
</dbReference>
<dbReference type="EMBL" id="NSGP01000015">
    <property type="protein sequence ID" value="PAT09729.1"/>
    <property type="molecule type" value="Genomic_DNA"/>
</dbReference>
<evidence type="ECO:0000256" key="1">
    <source>
        <dbReference type="SAM" id="MobiDB-lite"/>
    </source>
</evidence>
<dbReference type="PANTHER" id="PTHR31902:SF22">
    <property type="entry name" value="SLL1203 PROTEIN"/>
    <property type="match status" value="1"/>
</dbReference>
<evidence type="ECO:0000313" key="2">
    <source>
        <dbReference type="EMBL" id="PAT09729.1"/>
    </source>
</evidence>
<dbReference type="CDD" id="cd03062">
    <property type="entry name" value="TRX_Fd_Sucrase"/>
    <property type="match status" value="1"/>
</dbReference>
<comment type="caution">
    <text evidence="2">The sequence shown here is derived from an EMBL/GenBank/DDBJ whole genome shotgun (WGS) entry which is preliminary data.</text>
</comment>
<dbReference type="SUPFAM" id="SSF52833">
    <property type="entry name" value="Thioredoxin-like"/>
    <property type="match status" value="1"/>
</dbReference>
<dbReference type="InterPro" id="IPR010350">
    <property type="entry name" value="Aim32/Apd1-like_bac"/>
</dbReference>
<dbReference type="InterPro" id="IPR009737">
    <property type="entry name" value="Aim32/Apd1-like"/>
</dbReference>
<dbReference type="PANTHER" id="PTHR31902">
    <property type="entry name" value="ACTIN PATCHES DISTAL PROTEIN 1"/>
    <property type="match status" value="1"/>
</dbReference>
<dbReference type="PIRSF" id="PIRSF035042">
    <property type="entry name" value="UCP035042_thirdx"/>
    <property type="match status" value="1"/>
</dbReference>
<protein>
    <submittedName>
        <fullName evidence="2">Sucrase ferredoxin</fullName>
    </submittedName>
</protein>
<dbReference type="AlphaFoldDB" id="A0AB36RJE2"/>
<dbReference type="Pfam" id="PF06999">
    <property type="entry name" value="Suc_Fer-like"/>
    <property type="match status" value="1"/>
</dbReference>
<sequence>MSEETLTSTPAASCSDVQVESLPGTAKPGSTYVLFEWPHAWTHDVLDGGTLGEELTEKLKAHLAEYDASLLLIRHPTREGRQIDDHHVYLVFAEEEVTEVMHVDGPEALLELDLSGPGKNASAGATARNKPLLLVCTHAKRDRCCAVKGRSMINKLVQKYPFGHGNDVVWETSHIKGHRFAPTMLLMPWAYSFGRMTFEATDAMLEAALRGEYFVPGNRGRGTLSAPAQAAEVAVAAELARAGEQVRYGELEVTDVAVTDDGGYVRVDKHGASYTVELTRKEISGVVPSCGKPAKDGESWVPTAVTARPPRA</sequence>
<evidence type="ECO:0000313" key="3">
    <source>
        <dbReference type="Proteomes" id="UP000218041"/>
    </source>
</evidence>
<name>A0AB36RJE2_9CORY</name>
<reference evidence="2 3" key="1">
    <citation type="submission" date="2017-08" db="EMBL/GenBank/DDBJ databases">
        <title>Whole genome sequences of 6 clinical strains closest to Corynebacterium imitans.</title>
        <authorList>
            <person name="Bernier A.-M."/>
            <person name="Burdz T."/>
            <person name="Bernard K."/>
        </authorList>
    </citation>
    <scope>NUCLEOTIDE SEQUENCE [LARGE SCALE GENOMIC DNA]</scope>
    <source>
        <strain evidence="2 3">NML92-0415</strain>
    </source>
</reference>
<organism evidence="2 3">
    <name type="scientific">Corynebacterium hadale</name>
    <dbReference type="NCBI Taxonomy" id="2026255"/>
    <lineage>
        <taxon>Bacteria</taxon>
        <taxon>Bacillati</taxon>
        <taxon>Actinomycetota</taxon>
        <taxon>Actinomycetes</taxon>
        <taxon>Mycobacteriales</taxon>
        <taxon>Corynebacteriaceae</taxon>
        <taxon>Corynebacterium</taxon>
    </lineage>
</organism>
<gene>
    <name evidence="2" type="ORF">CKJ80_09610</name>
</gene>